<dbReference type="AlphaFoldDB" id="A0AAW1DB67"/>
<organism evidence="1 2">
    <name type="scientific">Rhynocoris fuscipes</name>
    <dbReference type="NCBI Taxonomy" id="488301"/>
    <lineage>
        <taxon>Eukaryota</taxon>
        <taxon>Metazoa</taxon>
        <taxon>Ecdysozoa</taxon>
        <taxon>Arthropoda</taxon>
        <taxon>Hexapoda</taxon>
        <taxon>Insecta</taxon>
        <taxon>Pterygota</taxon>
        <taxon>Neoptera</taxon>
        <taxon>Paraneoptera</taxon>
        <taxon>Hemiptera</taxon>
        <taxon>Heteroptera</taxon>
        <taxon>Panheteroptera</taxon>
        <taxon>Cimicomorpha</taxon>
        <taxon>Reduviidae</taxon>
        <taxon>Harpactorinae</taxon>
        <taxon>Harpactorini</taxon>
        <taxon>Rhynocoris</taxon>
    </lineage>
</organism>
<comment type="caution">
    <text evidence="1">The sequence shown here is derived from an EMBL/GenBank/DDBJ whole genome shotgun (WGS) entry which is preliminary data.</text>
</comment>
<proteinExistence type="predicted"/>
<gene>
    <name evidence="1" type="ORF">O3M35_007178</name>
</gene>
<dbReference type="Proteomes" id="UP001461498">
    <property type="component" value="Unassembled WGS sequence"/>
</dbReference>
<evidence type="ECO:0000313" key="2">
    <source>
        <dbReference type="Proteomes" id="UP001461498"/>
    </source>
</evidence>
<reference evidence="1 2" key="1">
    <citation type="submission" date="2022-12" db="EMBL/GenBank/DDBJ databases">
        <title>Chromosome-level genome assembly of true bugs.</title>
        <authorList>
            <person name="Ma L."/>
            <person name="Li H."/>
        </authorList>
    </citation>
    <scope>NUCLEOTIDE SEQUENCE [LARGE SCALE GENOMIC DNA]</scope>
    <source>
        <strain evidence="1">Lab_2022b</strain>
    </source>
</reference>
<protein>
    <submittedName>
        <fullName evidence="1">Uncharacterized protein</fullName>
    </submittedName>
</protein>
<name>A0AAW1DB67_9HEMI</name>
<sequence length="67" mass="7584">MAWTPITYEAALYNAKVERKRDQGRPRNEVGELGEGIMCQKKDGDSYQGGQSGNNNNTVLRNLYFTE</sequence>
<dbReference type="EMBL" id="JAPXFL010000004">
    <property type="protein sequence ID" value="KAK9507284.1"/>
    <property type="molecule type" value="Genomic_DNA"/>
</dbReference>
<keyword evidence="2" id="KW-1185">Reference proteome</keyword>
<evidence type="ECO:0000313" key="1">
    <source>
        <dbReference type="EMBL" id="KAK9507284.1"/>
    </source>
</evidence>
<accession>A0AAW1DB67</accession>